<dbReference type="Proteomes" id="UP000765509">
    <property type="component" value="Unassembled WGS sequence"/>
</dbReference>
<protein>
    <submittedName>
        <fullName evidence="1">Uncharacterized protein</fullName>
    </submittedName>
</protein>
<organism evidence="1 2">
    <name type="scientific">Austropuccinia psidii MF-1</name>
    <dbReference type="NCBI Taxonomy" id="1389203"/>
    <lineage>
        <taxon>Eukaryota</taxon>
        <taxon>Fungi</taxon>
        <taxon>Dikarya</taxon>
        <taxon>Basidiomycota</taxon>
        <taxon>Pucciniomycotina</taxon>
        <taxon>Pucciniomycetes</taxon>
        <taxon>Pucciniales</taxon>
        <taxon>Sphaerophragmiaceae</taxon>
        <taxon>Austropuccinia</taxon>
    </lineage>
</organism>
<accession>A0A9Q3CSV8</accession>
<name>A0A9Q3CSV8_9BASI</name>
<keyword evidence="2" id="KW-1185">Reference proteome</keyword>
<comment type="caution">
    <text evidence="1">The sequence shown here is derived from an EMBL/GenBank/DDBJ whole genome shotgun (WGS) entry which is preliminary data.</text>
</comment>
<evidence type="ECO:0000313" key="2">
    <source>
        <dbReference type="Proteomes" id="UP000765509"/>
    </source>
</evidence>
<evidence type="ECO:0000313" key="1">
    <source>
        <dbReference type="EMBL" id="MBW0490651.1"/>
    </source>
</evidence>
<sequence>MEDILGLKDCKTCQWQRNPRDKIDPYKSIKDFHLLQISFNVKKQGKFTEESNQDPSKLWKAIKAFYQPRNLQKQKDFLNKVFSTSFSETKVSSSYNYLIENTQNLCNLIRKSKTGPPELIDSVIAI</sequence>
<gene>
    <name evidence="1" type="ORF">O181_030366</name>
</gene>
<reference evidence="1" key="1">
    <citation type="submission" date="2021-03" db="EMBL/GenBank/DDBJ databases">
        <title>Draft genome sequence of rust myrtle Austropuccinia psidii MF-1, a brazilian biotype.</title>
        <authorList>
            <person name="Quecine M.C."/>
            <person name="Pachon D.M.R."/>
            <person name="Bonatelli M.L."/>
            <person name="Correr F.H."/>
            <person name="Franceschini L.M."/>
            <person name="Leite T.F."/>
            <person name="Margarido G.R.A."/>
            <person name="Almeida C.A."/>
            <person name="Ferrarezi J.A."/>
            <person name="Labate C.A."/>
        </authorList>
    </citation>
    <scope>NUCLEOTIDE SEQUENCE</scope>
    <source>
        <strain evidence="1">MF-1</strain>
    </source>
</reference>
<proteinExistence type="predicted"/>
<dbReference type="EMBL" id="AVOT02010695">
    <property type="protein sequence ID" value="MBW0490651.1"/>
    <property type="molecule type" value="Genomic_DNA"/>
</dbReference>
<dbReference type="AlphaFoldDB" id="A0A9Q3CSV8"/>